<evidence type="ECO:0008006" key="4">
    <source>
        <dbReference type="Google" id="ProtNLM"/>
    </source>
</evidence>
<dbReference type="Pfam" id="PF13173">
    <property type="entry name" value="AAA_14"/>
    <property type="match status" value="1"/>
</dbReference>
<reference evidence="3" key="1">
    <citation type="journal article" date="2015" name="Nature">
        <title>Complex archaea that bridge the gap between prokaryotes and eukaryotes.</title>
        <authorList>
            <person name="Spang A."/>
            <person name="Saw J.H."/>
            <person name="Jorgensen S.L."/>
            <person name="Zaremba-Niedzwiedzka K."/>
            <person name="Martijn J."/>
            <person name="Lind A.E."/>
            <person name="van Eijk R."/>
            <person name="Schleper C."/>
            <person name="Guy L."/>
            <person name="Ettema T.J."/>
        </authorList>
    </citation>
    <scope>NUCLEOTIDE SEQUENCE</scope>
</reference>
<dbReference type="InterPro" id="IPR027417">
    <property type="entry name" value="P-loop_NTPase"/>
</dbReference>
<dbReference type="InterPro" id="IPR025420">
    <property type="entry name" value="DUF4143"/>
</dbReference>
<evidence type="ECO:0000313" key="3">
    <source>
        <dbReference type="EMBL" id="KKK86412.1"/>
    </source>
</evidence>
<dbReference type="PANTHER" id="PTHR33295:SF8">
    <property type="entry name" value="AAA+ ATPASE DOMAIN-CONTAINING PROTEIN"/>
    <property type="match status" value="1"/>
</dbReference>
<sequence>MNEKQILQILLEEFHVKLKIIKDEIIIRDLTFPKAEKKIKVAIGMRRSGKTYFLYQQILNMISDGIPLSRILYINFEDDRLLPLDIKKLANLIEAFYSIYPENHDQKCYLFLDEIQNIENWPIVIRRFHDSKNVEIFLTGSSAKLLSKEIATNLRGRSLATEIWPFSFTEYMRAKNIKIDRKLYGKKTQDHLNKIFHRYLTEGGFPEVHNYETDVRQRILQEYIDIVLYRDIIERHKIKTPTLIKHMILSLIHNVSNPFTINKFYNELKSKGFKTGKDILYDYADYIEDAYLAFSVAIYDKSIRKTQTNPKKIYAIDPGIVRALTLDYDGDLGKLFENVIYLDLRRLGCKINYYLTSERYEIDFVIKSPQGHKKIFQVVWN</sequence>
<dbReference type="Gene3D" id="3.40.50.300">
    <property type="entry name" value="P-loop containing nucleotide triphosphate hydrolases"/>
    <property type="match status" value="1"/>
</dbReference>
<comment type="caution">
    <text evidence="3">The sequence shown here is derived from an EMBL/GenBank/DDBJ whole genome shotgun (WGS) entry which is preliminary data.</text>
</comment>
<accession>A0A0F8YY88</accession>
<proteinExistence type="predicted"/>
<dbReference type="SUPFAM" id="SSF52540">
    <property type="entry name" value="P-loop containing nucleoside triphosphate hydrolases"/>
    <property type="match status" value="1"/>
</dbReference>
<dbReference type="EMBL" id="LAZR01050857">
    <property type="protein sequence ID" value="KKK86412.1"/>
    <property type="molecule type" value="Genomic_DNA"/>
</dbReference>
<feature type="non-terminal residue" evidence="3">
    <location>
        <position position="381"/>
    </location>
</feature>
<dbReference type="Pfam" id="PF13635">
    <property type="entry name" value="DUF4143"/>
    <property type="match status" value="1"/>
</dbReference>
<feature type="domain" description="DUF4143" evidence="2">
    <location>
        <begin position="230"/>
        <end position="376"/>
    </location>
</feature>
<feature type="domain" description="AAA" evidence="1">
    <location>
        <begin position="37"/>
        <end position="172"/>
    </location>
</feature>
<dbReference type="AlphaFoldDB" id="A0A0F8YY88"/>
<evidence type="ECO:0000259" key="1">
    <source>
        <dbReference type="Pfam" id="PF13173"/>
    </source>
</evidence>
<dbReference type="PANTHER" id="PTHR33295">
    <property type="entry name" value="ATPASE"/>
    <property type="match status" value="1"/>
</dbReference>
<gene>
    <name evidence="3" type="ORF">LCGC14_2763500</name>
</gene>
<dbReference type="InterPro" id="IPR041682">
    <property type="entry name" value="AAA_14"/>
</dbReference>
<protein>
    <recommendedName>
        <fullName evidence="4">AAA domain-containing protein</fullName>
    </recommendedName>
</protein>
<organism evidence="3">
    <name type="scientific">marine sediment metagenome</name>
    <dbReference type="NCBI Taxonomy" id="412755"/>
    <lineage>
        <taxon>unclassified sequences</taxon>
        <taxon>metagenomes</taxon>
        <taxon>ecological metagenomes</taxon>
    </lineage>
</organism>
<name>A0A0F8YY88_9ZZZZ</name>
<evidence type="ECO:0000259" key="2">
    <source>
        <dbReference type="Pfam" id="PF13635"/>
    </source>
</evidence>